<dbReference type="Proteomes" id="UP000275846">
    <property type="component" value="Unassembled WGS sequence"/>
</dbReference>
<sequence length="185" mass="20200">MVSTGFHPGRLLPLRKAEEGVGHQETVCRTGSTKKGTVIITATETVVTQHSLLDNVVCLYVGVEFDKTSLYAFDANAKMGERPKLACANVGILRRELEVWKSDIPGVETHTTSETLTWVSPPTVAVAGQIPALRSHRLTLEPLHSHRQRNIAGRDKGENAECSSLPSEDANMDALFSMAEADFRC</sequence>
<evidence type="ECO:0000313" key="2">
    <source>
        <dbReference type="EMBL" id="VDL90314.1"/>
    </source>
</evidence>
<keyword evidence="3" id="KW-1185">Reference proteome</keyword>
<dbReference type="EMBL" id="UYSU01032694">
    <property type="protein sequence ID" value="VDL90314.1"/>
    <property type="molecule type" value="Genomic_DNA"/>
</dbReference>
<proteinExistence type="predicted"/>
<dbReference type="WBParaSite" id="SSLN_0000406501-mRNA-1">
    <property type="protein sequence ID" value="SSLN_0000406501-mRNA-1"/>
    <property type="gene ID" value="SSLN_0000406501"/>
</dbReference>
<organism evidence="4">
    <name type="scientific">Schistocephalus solidus</name>
    <name type="common">Tapeworm</name>
    <dbReference type="NCBI Taxonomy" id="70667"/>
    <lineage>
        <taxon>Eukaryota</taxon>
        <taxon>Metazoa</taxon>
        <taxon>Spiralia</taxon>
        <taxon>Lophotrochozoa</taxon>
        <taxon>Platyhelminthes</taxon>
        <taxon>Cestoda</taxon>
        <taxon>Eucestoda</taxon>
        <taxon>Diphyllobothriidea</taxon>
        <taxon>Diphyllobothriidae</taxon>
        <taxon>Schistocephalus</taxon>
    </lineage>
</organism>
<reference evidence="2 3" key="2">
    <citation type="submission" date="2018-11" db="EMBL/GenBank/DDBJ databases">
        <authorList>
            <consortium name="Pathogen Informatics"/>
        </authorList>
    </citation>
    <scope>NUCLEOTIDE SEQUENCE [LARGE SCALE GENOMIC DNA]</scope>
    <source>
        <strain evidence="2 3">NST_G2</strain>
    </source>
</reference>
<evidence type="ECO:0000313" key="4">
    <source>
        <dbReference type="WBParaSite" id="SSLN_0000406501-mRNA-1"/>
    </source>
</evidence>
<dbReference type="AlphaFoldDB" id="A0A183SI81"/>
<evidence type="ECO:0000256" key="1">
    <source>
        <dbReference type="SAM" id="MobiDB-lite"/>
    </source>
</evidence>
<evidence type="ECO:0000313" key="3">
    <source>
        <dbReference type="Proteomes" id="UP000275846"/>
    </source>
</evidence>
<gene>
    <name evidence="2" type="ORF">SSLN_LOCUS3929</name>
</gene>
<name>A0A183SI81_SCHSO</name>
<protein>
    <submittedName>
        <fullName evidence="2 4">Uncharacterized protein</fullName>
    </submittedName>
</protein>
<reference evidence="4" key="1">
    <citation type="submission" date="2016-06" db="UniProtKB">
        <authorList>
            <consortium name="WormBaseParasite"/>
        </authorList>
    </citation>
    <scope>IDENTIFICATION</scope>
</reference>
<feature type="region of interest" description="Disordered" evidence="1">
    <location>
        <begin position="144"/>
        <end position="166"/>
    </location>
</feature>
<accession>A0A183SI81</accession>